<dbReference type="AlphaFoldDB" id="A0A0A8YP76"/>
<evidence type="ECO:0000313" key="1">
    <source>
        <dbReference type="EMBL" id="JAD27886.1"/>
    </source>
</evidence>
<proteinExistence type="predicted"/>
<protein>
    <submittedName>
        <fullName evidence="1">Uncharacterized protein</fullName>
    </submittedName>
</protein>
<reference evidence="1" key="2">
    <citation type="journal article" date="2015" name="Data Brief">
        <title>Shoot transcriptome of the giant reed, Arundo donax.</title>
        <authorList>
            <person name="Barrero R.A."/>
            <person name="Guerrero F.D."/>
            <person name="Moolhuijzen P."/>
            <person name="Goolsby J.A."/>
            <person name="Tidwell J."/>
            <person name="Bellgard S.E."/>
            <person name="Bellgard M.I."/>
        </authorList>
    </citation>
    <scope>NUCLEOTIDE SEQUENCE</scope>
    <source>
        <tissue evidence="1">Shoot tissue taken approximately 20 cm above the soil surface</tissue>
    </source>
</reference>
<sequence>MDSDLHSLCYIVRNLGPITLGGADLQSKISLR</sequence>
<name>A0A0A8YP76_ARUDO</name>
<organism evidence="1">
    <name type="scientific">Arundo donax</name>
    <name type="common">Giant reed</name>
    <name type="synonym">Donax arundinaceus</name>
    <dbReference type="NCBI Taxonomy" id="35708"/>
    <lineage>
        <taxon>Eukaryota</taxon>
        <taxon>Viridiplantae</taxon>
        <taxon>Streptophyta</taxon>
        <taxon>Embryophyta</taxon>
        <taxon>Tracheophyta</taxon>
        <taxon>Spermatophyta</taxon>
        <taxon>Magnoliopsida</taxon>
        <taxon>Liliopsida</taxon>
        <taxon>Poales</taxon>
        <taxon>Poaceae</taxon>
        <taxon>PACMAD clade</taxon>
        <taxon>Arundinoideae</taxon>
        <taxon>Arundineae</taxon>
        <taxon>Arundo</taxon>
    </lineage>
</organism>
<dbReference type="EMBL" id="GBRH01270009">
    <property type="protein sequence ID" value="JAD27886.1"/>
    <property type="molecule type" value="Transcribed_RNA"/>
</dbReference>
<accession>A0A0A8YP76</accession>
<reference evidence="1" key="1">
    <citation type="submission" date="2014-09" db="EMBL/GenBank/DDBJ databases">
        <authorList>
            <person name="Magalhaes I.L.F."/>
            <person name="Oliveira U."/>
            <person name="Santos F.R."/>
            <person name="Vidigal T.H.D.A."/>
            <person name="Brescovit A.D."/>
            <person name="Santos A.J."/>
        </authorList>
    </citation>
    <scope>NUCLEOTIDE SEQUENCE</scope>
    <source>
        <tissue evidence="1">Shoot tissue taken approximately 20 cm above the soil surface</tissue>
    </source>
</reference>